<dbReference type="EMBL" id="JAMKPW020000007">
    <property type="protein sequence ID" value="KAK8216814.1"/>
    <property type="molecule type" value="Genomic_DNA"/>
</dbReference>
<reference evidence="1" key="1">
    <citation type="submission" date="2024-02" db="EMBL/GenBank/DDBJ databases">
        <title>Metagenome Assembled Genome of Zalaria obscura JY119.</title>
        <authorList>
            <person name="Vighnesh L."/>
            <person name="Jagadeeshwari U."/>
            <person name="Venkata Ramana C."/>
            <person name="Sasikala C."/>
        </authorList>
    </citation>
    <scope>NUCLEOTIDE SEQUENCE</scope>
    <source>
        <strain evidence="1">JY119</strain>
    </source>
</reference>
<sequence length="173" mass="19500">MLNYSNAVTGPNFITGLSGLVPSDRTEPPSTDYRSFSSASSLQQSSDPKTPPPGAQDLYQLRFDSLSPMQSFASASRQPSMDADRSSHDSITHRTPFQQPVRTITPERSQGVYVCEHPDCLQKGIAFKRLYDWRRHEGSVHSPKAFQCPMPGCTRRYSRKDKLPKHIREYHGV</sequence>
<organism evidence="1 2">
    <name type="scientific">Zalaria obscura</name>
    <dbReference type="NCBI Taxonomy" id="2024903"/>
    <lineage>
        <taxon>Eukaryota</taxon>
        <taxon>Fungi</taxon>
        <taxon>Dikarya</taxon>
        <taxon>Ascomycota</taxon>
        <taxon>Pezizomycotina</taxon>
        <taxon>Dothideomycetes</taxon>
        <taxon>Dothideomycetidae</taxon>
        <taxon>Dothideales</taxon>
        <taxon>Zalariaceae</taxon>
        <taxon>Zalaria</taxon>
    </lineage>
</organism>
<evidence type="ECO:0000313" key="1">
    <source>
        <dbReference type="EMBL" id="KAK8216814.1"/>
    </source>
</evidence>
<evidence type="ECO:0000313" key="2">
    <source>
        <dbReference type="Proteomes" id="UP001320706"/>
    </source>
</evidence>
<dbReference type="Proteomes" id="UP001320706">
    <property type="component" value="Unassembled WGS sequence"/>
</dbReference>
<keyword evidence="2" id="KW-1185">Reference proteome</keyword>
<gene>
    <name evidence="1" type="ORF">M8818_001777</name>
</gene>
<accession>A0ACC3SLC2</accession>
<proteinExistence type="predicted"/>
<protein>
    <submittedName>
        <fullName evidence="1">Uncharacterized protein</fullName>
    </submittedName>
</protein>
<comment type="caution">
    <text evidence="1">The sequence shown here is derived from an EMBL/GenBank/DDBJ whole genome shotgun (WGS) entry which is preliminary data.</text>
</comment>
<name>A0ACC3SLC2_9PEZI</name>